<proteinExistence type="predicted"/>
<organism evidence="1 2">
    <name type="scientific">Chitinophaga ginsengisoli</name>
    <dbReference type="NCBI Taxonomy" id="363837"/>
    <lineage>
        <taxon>Bacteria</taxon>
        <taxon>Pseudomonadati</taxon>
        <taxon>Bacteroidota</taxon>
        <taxon>Chitinophagia</taxon>
        <taxon>Chitinophagales</taxon>
        <taxon>Chitinophagaceae</taxon>
        <taxon>Chitinophaga</taxon>
    </lineage>
</organism>
<sequence length="43" mass="4354">MVNGIIRANRSAGGAAILFVARGATLGQRNGTPPECKTGVSQL</sequence>
<comment type="caution">
    <text evidence="1">The sequence shown here is derived from an EMBL/GenBank/DDBJ whole genome shotgun (WGS) entry which is preliminary data.</text>
</comment>
<protein>
    <submittedName>
        <fullName evidence="1">Uncharacterized protein</fullName>
    </submittedName>
</protein>
<name>A0A2P8GMW5_9BACT</name>
<dbReference type="AlphaFoldDB" id="A0A2P8GMW5"/>
<reference evidence="1 2" key="1">
    <citation type="submission" date="2018-03" db="EMBL/GenBank/DDBJ databases">
        <title>Genomic Encyclopedia of Archaeal and Bacterial Type Strains, Phase II (KMG-II): from individual species to whole genera.</title>
        <authorList>
            <person name="Goeker M."/>
        </authorList>
    </citation>
    <scope>NUCLEOTIDE SEQUENCE [LARGE SCALE GENOMIC DNA]</scope>
    <source>
        <strain evidence="1 2">DSM 18107</strain>
    </source>
</reference>
<dbReference type="EMBL" id="PYGK01000001">
    <property type="protein sequence ID" value="PSL35298.1"/>
    <property type="molecule type" value="Genomic_DNA"/>
</dbReference>
<gene>
    <name evidence="1" type="ORF">CLV42_10152</name>
</gene>
<dbReference type="Proteomes" id="UP000240978">
    <property type="component" value="Unassembled WGS sequence"/>
</dbReference>
<evidence type="ECO:0000313" key="1">
    <source>
        <dbReference type="EMBL" id="PSL35298.1"/>
    </source>
</evidence>
<evidence type="ECO:0000313" key="2">
    <source>
        <dbReference type="Proteomes" id="UP000240978"/>
    </source>
</evidence>
<accession>A0A2P8GMW5</accession>
<keyword evidence="2" id="KW-1185">Reference proteome</keyword>